<keyword evidence="4" id="KW-0805">Transcription regulation</keyword>
<evidence type="ECO:0000313" key="10">
    <source>
        <dbReference type="EMBL" id="MBY11092.1"/>
    </source>
</evidence>
<dbReference type="InterPro" id="IPR046369">
    <property type="entry name" value="MAML1-3"/>
</dbReference>
<feature type="compositionally biased region" description="Low complexity" evidence="8">
    <location>
        <begin position="75"/>
        <end position="88"/>
    </location>
</feature>
<evidence type="ECO:0000259" key="9">
    <source>
        <dbReference type="SMART" id="SM01275"/>
    </source>
</evidence>
<evidence type="ECO:0000256" key="2">
    <source>
        <dbReference type="ARBA" id="ARBA00008081"/>
    </source>
</evidence>
<keyword evidence="7" id="KW-0539">Nucleus</keyword>
<dbReference type="PANTHER" id="PTHR15692">
    <property type="entry name" value="MASTERMIND-LIKE"/>
    <property type="match status" value="1"/>
</dbReference>
<feature type="region of interest" description="Disordered" evidence="8">
    <location>
        <begin position="62"/>
        <end position="188"/>
    </location>
</feature>
<evidence type="ECO:0000256" key="7">
    <source>
        <dbReference type="ARBA" id="ARBA00023242"/>
    </source>
</evidence>
<feature type="compositionally biased region" description="Polar residues" evidence="8">
    <location>
        <begin position="175"/>
        <end position="188"/>
    </location>
</feature>
<evidence type="ECO:0000256" key="8">
    <source>
        <dbReference type="SAM" id="MobiDB-lite"/>
    </source>
</evidence>
<feature type="region of interest" description="Disordered" evidence="8">
    <location>
        <begin position="546"/>
        <end position="590"/>
    </location>
</feature>
<feature type="compositionally biased region" description="Polar residues" evidence="8">
    <location>
        <begin position="307"/>
        <end position="328"/>
    </location>
</feature>
<evidence type="ECO:0000256" key="6">
    <source>
        <dbReference type="ARBA" id="ARBA00023163"/>
    </source>
</evidence>
<dbReference type="AlphaFoldDB" id="A0A2R5LNJ6"/>
<reference evidence="10" key="1">
    <citation type="submission" date="2018-03" db="EMBL/GenBank/DDBJ databases">
        <title>The relapsing fever spirochete Borrelia turicatae persists in the highly oxidative environment of its soft-bodied tick vector.</title>
        <authorList>
            <person name="Bourret T.J."/>
            <person name="Boyle W.K."/>
            <person name="Valenzuela J.G."/>
            <person name="Oliveira F."/>
            <person name="Lopez J.E."/>
        </authorList>
    </citation>
    <scope>NUCLEOTIDE SEQUENCE</scope>
    <source>
        <strain evidence="10">Kansas strain/isolate</strain>
        <tissue evidence="10">Salivary glands</tissue>
    </source>
</reference>
<feature type="region of interest" description="Disordered" evidence="8">
    <location>
        <begin position="286"/>
        <end position="368"/>
    </location>
</feature>
<evidence type="ECO:0000256" key="4">
    <source>
        <dbReference type="ARBA" id="ARBA00023015"/>
    </source>
</evidence>
<evidence type="ECO:0000256" key="5">
    <source>
        <dbReference type="ARBA" id="ARBA00023159"/>
    </source>
</evidence>
<dbReference type="GO" id="GO:0003713">
    <property type="term" value="F:transcription coactivator activity"/>
    <property type="evidence" value="ECO:0007669"/>
    <property type="project" value="InterPro"/>
</dbReference>
<comment type="similarity">
    <text evidence="2">Belongs to the mastermind family.</text>
</comment>
<evidence type="ECO:0000256" key="1">
    <source>
        <dbReference type="ARBA" id="ARBA00004324"/>
    </source>
</evidence>
<dbReference type="Pfam" id="PF09596">
    <property type="entry name" value="MamL-1"/>
    <property type="match status" value="1"/>
</dbReference>
<sequence>MRGDVLPPKRQAVVDRLRRRIELYRRHHNATLPRYEAAANAIYEEQHQDTLMLKQRYLESKTKKAKKNEHKTVKDNSSNAGSSNAADAQKNLLGKFSKPTPSENMEPPLESSSGDVGHLDKDQRSCKASRSCTSTPEQQQQLQESGNMQSQQLQSIPSFDCIKSGMLQPGKQTRHSSSTPKSPANISMGNIKLENDVDATLCGGNTNGVPGSRSQDCGVSSKQAETTSSTGEQFPDSFPNLGFPEDTSEVWVDNPEILRHLIDDITNPSDLMTDFNFSYGVETLKEGSNEKDRNGAIMGQGEKKSQEVSQSFGQSNPFPSHSQTSGSGFESRIPNPVDVMTRTTGGLSPNFPGNMQSPGQYPSSDLSGLEFKLSEPSLAAQTLKQMAEQHQQHKNSRAKHTMSMPPLKRSFADTYETNVGPMRASVFDPASNQMPKPLSTSSVTYNSMNYATQSAIQSPFHIDSSSKQPMNMMGTQGFNKLEANMYGAGREQQQQQCQTKKPLMRMPSTELQVVCATKMGPYSSSAEEKAAFFSNFKASLAQFNETSASPPLTKSPSQFSKRMTPSPLSQQGQMMVGHRQVQGNQNSLRPQKDHKEIAPLNISSNPSYAEALAFSSTVHTPATSHFQHHSMQHKAQQSKTVSFPYNELQPRPVTSTALMSDAQQHPRNAQNRPPMTITSQPFQNFAKINVGPVQRHPRNIMHSISPAGMQQTQQPFVSQAHVSSSTKGNIVSFVSQPSPTGQFATNQTNFSLPNIATIRSSMLHATSASAMSHGNQMFPQHKLLYTSAAPRPQRLPVNVEWRQTTVQQSCYQQQQQQRPQGARMNQQFTQQPVQRVQVPQQRAQFQASTLQSMSQPLPQLQIPQRTVVQSGGTFSPSLTSNISDFSLEFLDSIENSDSDLLNFDPVNSNFGILEDVLGGK</sequence>
<dbReference type="GO" id="GO:0016607">
    <property type="term" value="C:nuclear speck"/>
    <property type="evidence" value="ECO:0007669"/>
    <property type="project" value="UniProtKB-SubCell"/>
</dbReference>
<keyword evidence="5" id="KW-0010">Activator</keyword>
<feature type="compositionally biased region" description="Polar residues" evidence="8">
    <location>
        <begin position="546"/>
        <end position="573"/>
    </location>
</feature>
<dbReference type="InterPro" id="IPR046370">
    <property type="entry name" value="MAML_N_sf"/>
</dbReference>
<feature type="region of interest" description="Disordered" evidence="8">
    <location>
        <begin position="205"/>
        <end position="240"/>
    </location>
</feature>
<feature type="region of interest" description="Disordered" evidence="8">
    <location>
        <begin position="382"/>
        <end position="403"/>
    </location>
</feature>
<feature type="compositionally biased region" description="Polar residues" evidence="8">
    <location>
        <begin position="205"/>
        <end position="232"/>
    </location>
</feature>
<feature type="domain" description="Neurogenic mastermind-like N-terminal" evidence="9">
    <location>
        <begin position="8"/>
        <end position="67"/>
    </location>
</feature>
<organism evidence="10">
    <name type="scientific">Ornithodoros turicata</name>
    <dbReference type="NCBI Taxonomy" id="34597"/>
    <lineage>
        <taxon>Eukaryota</taxon>
        <taxon>Metazoa</taxon>
        <taxon>Ecdysozoa</taxon>
        <taxon>Arthropoda</taxon>
        <taxon>Chelicerata</taxon>
        <taxon>Arachnida</taxon>
        <taxon>Acari</taxon>
        <taxon>Parasitiformes</taxon>
        <taxon>Ixodida</taxon>
        <taxon>Ixodoidea</taxon>
        <taxon>Argasidae</taxon>
        <taxon>Ornithodorinae</taxon>
        <taxon>Ornithodoros</taxon>
    </lineage>
</organism>
<keyword evidence="6" id="KW-0804">Transcription</keyword>
<name>A0A2R5LNJ6_9ACAR</name>
<dbReference type="PANTHER" id="PTHR15692:SF20">
    <property type="entry name" value="NEUROGENIC MASTERMIND-LIKE N-TERMINAL DOMAIN-CONTAINING PROTEIN"/>
    <property type="match status" value="1"/>
</dbReference>
<evidence type="ECO:0000256" key="3">
    <source>
        <dbReference type="ARBA" id="ARBA00022976"/>
    </source>
</evidence>
<dbReference type="InterPro" id="IPR019082">
    <property type="entry name" value="Mastermind-like_N"/>
</dbReference>
<keyword evidence="3" id="KW-0914">Notch signaling pathway</keyword>
<dbReference type="EMBL" id="GGLE01006966">
    <property type="protein sequence ID" value="MBY11092.1"/>
    <property type="molecule type" value="Transcribed_RNA"/>
</dbReference>
<accession>A0A2R5LNJ6</accession>
<dbReference type="SMART" id="SM01275">
    <property type="entry name" value="MamL-1"/>
    <property type="match status" value="1"/>
</dbReference>
<protein>
    <submittedName>
        <fullName evidence="10">Putative mediator of rna polymerase ii transcription subunit 15</fullName>
    </submittedName>
</protein>
<dbReference type="GO" id="GO:0007221">
    <property type="term" value="P:positive regulation of transcription of Notch receptor target"/>
    <property type="evidence" value="ECO:0007669"/>
    <property type="project" value="InterPro"/>
</dbReference>
<feature type="compositionally biased region" description="Polar residues" evidence="8">
    <location>
        <begin position="126"/>
        <end position="157"/>
    </location>
</feature>
<feature type="compositionally biased region" description="Polar residues" evidence="8">
    <location>
        <begin position="341"/>
        <end position="366"/>
    </location>
</feature>
<comment type="subcellular location">
    <subcellularLocation>
        <location evidence="1">Nucleus speckle</location>
    </subcellularLocation>
</comment>
<proteinExistence type="inferred from homology"/>
<dbReference type="Gene3D" id="6.10.250.970">
    <property type="match status" value="1"/>
</dbReference>